<dbReference type="Gene3D" id="3.30.450.20">
    <property type="entry name" value="PAS domain"/>
    <property type="match status" value="1"/>
</dbReference>
<dbReference type="Pfam" id="PF00512">
    <property type="entry name" value="HisKA"/>
    <property type="match status" value="1"/>
</dbReference>
<evidence type="ECO:0000256" key="2">
    <source>
        <dbReference type="ARBA" id="ARBA00004370"/>
    </source>
</evidence>
<comment type="subcellular location">
    <subcellularLocation>
        <location evidence="2">Membrane</location>
    </subcellularLocation>
</comment>
<keyword evidence="5 14" id="KW-0808">Transferase</keyword>
<evidence type="ECO:0000256" key="4">
    <source>
        <dbReference type="ARBA" id="ARBA00022553"/>
    </source>
</evidence>
<gene>
    <name evidence="14" type="primary">vicK</name>
    <name evidence="14" type="ORF">NCTC11062_00700</name>
</gene>
<proteinExistence type="predicted"/>
<keyword evidence="9" id="KW-1133">Transmembrane helix</keyword>
<dbReference type="Pfam" id="PF02518">
    <property type="entry name" value="HATPase_c"/>
    <property type="match status" value="1"/>
</dbReference>
<keyword evidence="8 9" id="KW-0472">Membrane</keyword>
<evidence type="ECO:0000256" key="8">
    <source>
        <dbReference type="ARBA" id="ARBA00023136"/>
    </source>
</evidence>
<keyword evidence="6 14" id="KW-0418">Kinase</keyword>
<dbReference type="InterPro" id="IPR005467">
    <property type="entry name" value="His_kinase_dom"/>
</dbReference>
<dbReference type="InterPro" id="IPR004358">
    <property type="entry name" value="Sig_transdc_His_kin-like_C"/>
</dbReference>
<evidence type="ECO:0000256" key="3">
    <source>
        <dbReference type="ARBA" id="ARBA00012438"/>
    </source>
</evidence>
<dbReference type="PROSITE" id="PS50112">
    <property type="entry name" value="PAS"/>
    <property type="match status" value="1"/>
</dbReference>
<evidence type="ECO:0000256" key="1">
    <source>
        <dbReference type="ARBA" id="ARBA00000085"/>
    </source>
</evidence>
<feature type="domain" description="PAC" evidence="12">
    <location>
        <begin position="157"/>
        <end position="211"/>
    </location>
</feature>
<dbReference type="GO" id="GO:0000155">
    <property type="term" value="F:phosphorelay sensor kinase activity"/>
    <property type="evidence" value="ECO:0007669"/>
    <property type="project" value="InterPro"/>
</dbReference>
<dbReference type="NCBIfam" id="NF033093">
    <property type="entry name" value="HK_VicK"/>
    <property type="match status" value="1"/>
</dbReference>
<evidence type="ECO:0000256" key="6">
    <source>
        <dbReference type="ARBA" id="ARBA00022777"/>
    </source>
</evidence>
<accession>A0A4U9YPM0</accession>
<sequence>MIDNIRQFVVSKDFVFVLLILGFILVITLLSLENRRDNVRIRQLNQKVKDLIAGDYSEVLDMQGGPEITDITNSINDLSEVIRLTHENLEQETKRLSSILSYMTDGVLATNRRGQIIMINDMATKQLGVKESEARKMNILKLLDIEDEYDLRDLITKVPELTIDSQDENGEFLSLRVRFALIRRESGFISGLVAVLHDTTEQEKEERERRLFVSNVSHELRTPLTSVKSYLEALDEGALSEPVAPDFIKVSLDETNRMMRMVSDLLSLSRIDNATSHLDIELTNFTAFITFILNRFDKIRSQNDDKKYEIIRDYPINSIWVEIDTDKMTQVIDNIINNAIKYSPDGGKITVSMKTTETQMILSISDEGLGIPKKDLPKIFDRFYRVDKARSRAQGGSGLGLAIAKEIIKQHHGFIWAKSEYGKGSTFTIVLPYDKEAVKDDDWEEDELEG</sequence>
<dbReference type="EMBL" id="CABEID010000001">
    <property type="protein sequence ID" value="VTS28532.1"/>
    <property type="molecule type" value="Genomic_DNA"/>
</dbReference>
<dbReference type="GO" id="GO:0004721">
    <property type="term" value="F:phosphoprotein phosphatase activity"/>
    <property type="evidence" value="ECO:0007669"/>
    <property type="project" value="TreeGrafter"/>
</dbReference>
<dbReference type="PROSITE" id="PS50885">
    <property type="entry name" value="HAMP"/>
    <property type="match status" value="1"/>
</dbReference>
<dbReference type="InterPro" id="IPR036097">
    <property type="entry name" value="HisK_dim/P_sf"/>
</dbReference>
<dbReference type="Gene3D" id="3.30.565.10">
    <property type="entry name" value="Histidine kinase-like ATPase, C-terminal domain"/>
    <property type="match status" value="1"/>
</dbReference>
<dbReference type="PANTHER" id="PTHR45453">
    <property type="entry name" value="PHOSPHATE REGULON SENSOR PROTEIN PHOR"/>
    <property type="match status" value="1"/>
</dbReference>
<evidence type="ECO:0000256" key="7">
    <source>
        <dbReference type="ARBA" id="ARBA00023012"/>
    </source>
</evidence>
<dbReference type="GO" id="GO:0005886">
    <property type="term" value="C:plasma membrane"/>
    <property type="evidence" value="ECO:0007669"/>
    <property type="project" value="TreeGrafter"/>
</dbReference>
<dbReference type="InterPro" id="IPR058096">
    <property type="entry name" value="WalK_streptococcus"/>
</dbReference>
<keyword evidence="9" id="KW-0812">Transmembrane</keyword>
<dbReference type="InterPro" id="IPR050351">
    <property type="entry name" value="BphY/WalK/GraS-like"/>
</dbReference>
<dbReference type="SUPFAM" id="SSF55874">
    <property type="entry name" value="ATPase domain of HSP90 chaperone/DNA topoisomerase II/histidine kinase"/>
    <property type="match status" value="1"/>
</dbReference>
<dbReference type="EC" id="2.7.13.3" evidence="3"/>
<dbReference type="InterPro" id="IPR003661">
    <property type="entry name" value="HisK_dim/P_dom"/>
</dbReference>
<evidence type="ECO:0000259" key="13">
    <source>
        <dbReference type="PROSITE" id="PS50885"/>
    </source>
</evidence>
<evidence type="ECO:0000259" key="12">
    <source>
        <dbReference type="PROSITE" id="PS50113"/>
    </source>
</evidence>
<dbReference type="InterPro" id="IPR003594">
    <property type="entry name" value="HATPase_dom"/>
</dbReference>
<dbReference type="InterPro" id="IPR036890">
    <property type="entry name" value="HATPase_C_sf"/>
</dbReference>
<dbReference type="InterPro" id="IPR000700">
    <property type="entry name" value="PAS-assoc_C"/>
</dbReference>
<dbReference type="PROSITE" id="PS50113">
    <property type="entry name" value="PAC"/>
    <property type="match status" value="1"/>
</dbReference>
<dbReference type="Pfam" id="PF00989">
    <property type="entry name" value="PAS"/>
    <property type="match status" value="1"/>
</dbReference>
<dbReference type="CDD" id="cd00082">
    <property type="entry name" value="HisKA"/>
    <property type="match status" value="1"/>
</dbReference>
<name>A0A4U9YPM0_STRAP</name>
<reference evidence="14 15" key="1">
    <citation type="submission" date="2019-05" db="EMBL/GenBank/DDBJ databases">
        <authorList>
            <consortium name="Pathogen Informatics"/>
        </authorList>
    </citation>
    <scope>NUCLEOTIDE SEQUENCE [LARGE SCALE GENOMIC DNA]</scope>
    <source>
        <strain evidence="14 15">NCTC11062</strain>
    </source>
</reference>
<evidence type="ECO:0000256" key="9">
    <source>
        <dbReference type="SAM" id="Phobius"/>
    </source>
</evidence>
<evidence type="ECO:0000313" key="15">
    <source>
        <dbReference type="Proteomes" id="UP000403538"/>
    </source>
</evidence>
<feature type="domain" description="HAMP" evidence="13">
    <location>
        <begin position="35"/>
        <end position="87"/>
    </location>
</feature>
<dbReference type="InterPro" id="IPR035965">
    <property type="entry name" value="PAS-like_dom_sf"/>
</dbReference>
<dbReference type="SMART" id="SM00091">
    <property type="entry name" value="PAS"/>
    <property type="match status" value="1"/>
</dbReference>
<dbReference type="Gene3D" id="1.10.8.500">
    <property type="entry name" value="HAMP domain in histidine kinase"/>
    <property type="match status" value="1"/>
</dbReference>
<evidence type="ECO:0000256" key="5">
    <source>
        <dbReference type="ARBA" id="ARBA00022679"/>
    </source>
</evidence>
<dbReference type="RefSeq" id="WP_126406807.1">
    <property type="nucleotide sequence ID" value="NZ_CABEID010000001.1"/>
</dbReference>
<dbReference type="AlphaFoldDB" id="A0A4U9YPM0"/>
<dbReference type="InterPro" id="IPR013767">
    <property type="entry name" value="PAS_fold"/>
</dbReference>
<dbReference type="PANTHER" id="PTHR45453:SF1">
    <property type="entry name" value="PHOSPHATE REGULON SENSOR PROTEIN PHOR"/>
    <property type="match status" value="1"/>
</dbReference>
<dbReference type="Proteomes" id="UP000403538">
    <property type="component" value="Unassembled WGS sequence"/>
</dbReference>
<dbReference type="Pfam" id="PF22610">
    <property type="entry name" value="CovS-like_HAMP"/>
    <property type="match status" value="1"/>
</dbReference>
<evidence type="ECO:0000259" key="11">
    <source>
        <dbReference type="PROSITE" id="PS50112"/>
    </source>
</evidence>
<evidence type="ECO:0000259" key="10">
    <source>
        <dbReference type="PROSITE" id="PS50109"/>
    </source>
</evidence>
<keyword evidence="4" id="KW-0597">Phosphoprotein</keyword>
<dbReference type="InterPro" id="IPR003660">
    <property type="entry name" value="HAMP_dom"/>
</dbReference>
<comment type="catalytic activity">
    <reaction evidence="1">
        <text>ATP + protein L-histidine = ADP + protein N-phospho-L-histidine.</text>
        <dbReference type="EC" id="2.7.13.3"/>
    </reaction>
</comment>
<dbReference type="PRINTS" id="PR00344">
    <property type="entry name" value="BCTRLSENSOR"/>
</dbReference>
<dbReference type="SMART" id="SM00387">
    <property type="entry name" value="HATPase_c"/>
    <property type="match status" value="1"/>
</dbReference>
<dbReference type="GO" id="GO:0016036">
    <property type="term" value="P:cellular response to phosphate starvation"/>
    <property type="evidence" value="ECO:0007669"/>
    <property type="project" value="TreeGrafter"/>
</dbReference>
<dbReference type="NCBIfam" id="TIGR00229">
    <property type="entry name" value="sensory_box"/>
    <property type="match status" value="1"/>
</dbReference>
<dbReference type="PROSITE" id="PS50109">
    <property type="entry name" value="HIS_KIN"/>
    <property type="match status" value="1"/>
</dbReference>
<keyword evidence="7" id="KW-0902">Two-component regulatory system</keyword>
<dbReference type="CDD" id="cd00130">
    <property type="entry name" value="PAS"/>
    <property type="match status" value="1"/>
</dbReference>
<feature type="domain" description="PAS" evidence="11">
    <location>
        <begin position="92"/>
        <end position="162"/>
    </location>
</feature>
<dbReference type="FunFam" id="3.30.565.10:FF:000006">
    <property type="entry name" value="Sensor histidine kinase WalK"/>
    <property type="match status" value="1"/>
</dbReference>
<dbReference type="SMART" id="SM00388">
    <property type="entry name" value="HisKA"/>
    <property type="match status" value="1"/>
</dbReference>
<dbReference type="Gene3D" id="1.10.287.130">
    <property type="match status" value="1"/>
</dbReference>
<dbReference type="GO" id="GO:0006355">
    <property type="term" value="P:regulation of DNA-templated transcription"/>
    <property type="evidence" value="ECO:0007669"/>
    <property type="project" value="InterPro"/>
</dbReference>
<dbReference type="CDD" id="cd00075">
    <property type="entry name" value="HATPase"/>
    <property type="match status" value="1"/>
</dbReference>
<organism evidence="14 15">
    <name type="scientific">Streptococcus anginosus</name>
    <dbReference type="NCBI Taxonomy" id="1328"/>
    <lineage>
        <taxon>Bacteria</taxon>
        <taxon>Bacillati</taxon>
        <taxon>Bacillota</taxon>
        <taxon>Bacilli</taxon>
        <taxon>Lactobacillales</taxon>
        <taxon>Streptococcaceae</taxon>
        <taxon>Streptococcus</taxon>
        <taxon>Streptococcus anginosus group</taxon>
    </lineage>
</organism>
<dbReference type="SUPFAM" id="SSF47384">
    <property type="entry name" value="Homodimeric domain of signal transducing histidine kinase"/>
    <property type="match status" value="1"/>
</dbReference>
<dbReference type="InterPro" id="IPR000014">
    <property type="entry name" value="PAS"/>
</dbReference>
<dbReference type="FunFam" id="1.10.287.130:FF:000001">
    <property type="entry name" value="Two-component sensor histidine kinase"/>
    <property type="match status" value="1"/>
</dbReference>
<feature type="domain" description="Histidine kinase" evidence="10">
    <location>
        <begin position="215"/>
        <end position="435"/>
    </location>
</feature>
<protein>
    <recommendedName>
        <fullName evidence="3">histidine kinase</fullName>
        <ecNumber evidence="3">2.7.13.3</ecNumber>
    </recommendedName>
</protein>
<feature type="transmembrane region" description="Helical" evidence="9">
    <location>
        <begin position="14"/>
        <end position="32"/>
    </location>
</feature>
<dbReference type="SUPFAM" id="SSF55785">
    <property type="entry name" value="PYP-like sensor domain (PAS domain)"/>
    <property type="match status" value="1"/>
</dbReference>
<evidence type="ECO:0000313" key="14">
    <source>
        <dbReference type="EMBL" id="VTS28532.1"/>
    </source>
</evidence>
<dbReference type="InterPro" id="IPR054693">
    <property type="entry name" value="WalK-like_HAMP"/>
</dbReference>